<sequence>MRAARSLMFVALLPLFAGCQLLESSPQAPSTAGLTRMQGELGMANGKLVFKPCQGNTLYAVHDSGGTSVMQEAATLAGTQHQVFADLRGRVPSAKVADGQAQLDVQQLYRLERSTSACNSPDFQKLILQAGGNTPNWSVKVSGKGMVVERAGQPALALPYLEEQLGDGRFHLSSEANNQRVELWIAPQRCVDPSRPSVQFMSAELRVNDQVQRGCAYFGGARSD</sequence>
<evidence type="ECO:0000256" key="1">
    <source>
        <dbReference type="SAM" id="SignalP"/>
    </source>
</evidence>
<protein>
    <recommendedName>
        <fullName evidence="4">Lipoprotein</fullName>
    </recommendedName>
</protein>
<reference evidence="2 3" key="1">
    <citation type="submission" date="2020-08" db="EMBL/GenBank/DDBJ databases">
        <title>Pseudomonas sp. nov.</title>
        <authorList>
            <person name="Gieschler S."/>
            <person name="Fiedler G."/>
            <person name="Brinks E."/>
            <person name="Boehnlein C."/>
            <person name="Franz C.M.A.P."/>
            <person name="Kabisch J."/>
        </authorList>
    </citation>
    <scope>NUCLEOTIDE SEQUENCE [LARGE SCALE GENOMIC DNA]</scope>
    <source>
        <strain evidence="2 3">MBT-1</strain>
    </source>
</reference>
<keyword evidence="1" id="KW-0732">Signal</keyword>
<proteinExistence type="predicted"/>
<dbReference type="Proteomes" id="UP000526003">
    <property type="component" value="Unassembled WGS sequence"/>
</dbReference>
<evidence type="ECO:0000313" key="3">
    <source>
        <dbReference type="Proteomes" id="UP000526003"/>
    </source>
</evidence>
<evidence type="ECO:0008006" key="4">
    <source>
        <dbReference type="Google" id="ProtNLM"/>
    </source>
</evidence>
<dbReference type="PROSITE" id="PS51257">
    <property type="entry name" value="PROKAR_LIPOPROTEIN"/>
    <property type="match status" value="1"/>
</dbReference>
<feature type="signal peptide" evidence="1">
    <location>
        <begin position="1"/>
        <end position="17"/>
    </location>
</feature>
<keyword evidence="3" id="KW-1185">Reference proteome</keyword>
<evidence type="ECO:0000313" key="2">
    <source>
        <dbReference type="EMBL" id="MBC2693060.1"/>
    </source>
</evidence>
<dbReference type="AlphaFoldDB" id="A0A7X1GIE6"/>
<dbReference type="RefSeq" id="WP_166592637.1">
    <property type="nucleotide sequence ID" value="NZ_CP090311.1"/>
</dbReference>
<comment type="caution">
    <text evidence="2">The sequence shown here is derived from an EMBL/GenBank/DDBJ whole genome shotgun (WGS) entry which is preliminary data.</text>
</comment>
<accession>A0A7X1GIE6</accession>
<organism evidence="2 3">
    <name type="scientific">Pseudomonas kielensis</name>
    <dbReference type="NCBI Taxonomy" id="2762577"/>
    <lineage>
        <taxon>Bacteria</taxon>
        <taxon>Pseudomonadati</taxon>
        <taxon>Pseudomonadota</taxon>
        <taxon>Gammaproteobacteria</taxon>
        <taxon>Pseudomonadales</taxon>
        <taxon>Pseudomonadaceae</taxon>
        <taxon>Pseudomonas</taxon>
    </lineage>
</organism>
<name>A0A7X1GIE6_9PSED</name>
<dbReference type="EMBL" id="JACMYG010000038">
    <property type="protein sequence ID" value="MBC2693060.1"/>
    <property type="molecule type" value="Genomic_DNA"/>
</dbReference>
<feature type="chain" id="PRO_5030719152" description="Lipoprotein" evidence="1">
    <location>
        <begin position="18"/>
        <end position="224"/>
    </location>
</feature>
<gene>
    <name evidence="2" type="ORF">H7995_25045</name>
</gene>